<evidence type="ECO:0000313" key="1">
    <source>
        <dbReference type="EMBL" id="CAG6396602.1"/>
    </source>
</evidence>
<dbReference type="SUPFAM" id="SSF117782">
    <property type="entry name" value="YbjQ-like"/>
    <property type="match status" value="1"/>
</dbReference>
<dbReference type="Proteomes" id="UP001152519">
    <property type="component" value="Unassembled WGS sequence"/>
</dbReference>
<keyword evidence="2" id="KW-1185">Reference proteome</keyword>
<comment type="caution">
    <text evidence="1">The sequence shown here is derived from an EMBL/GenBank/DDBJ whole genome shotgun (WGS) entry which is preliminary data.</text>
</comment>
<reference evidence="1" key="1">
    <citation type="submission" date="2021-05" db="EMBL/GenBank/DDBJ databases">
        <authorList>
            <person name="Arsene-Ploetze F."/>
        </authorList>
    </citation>
    <scope>NUCLEOTIDE SEQUENCE</scope>
    <source>
        <strain evidence="1">DSM 42138</strain>
    </source>
</reference>
<dbReference type="InterPro" id="IPR035439">
    <property type="entry name" value="UPF0145_dom_sf"/>
</dbReference>
<sequence length="95" mass="10656">MQHGTVSTNPADVRLLTTDLPLQGERVSFSWMVWSGEWDTVSYAVTDLQKVAALDNADAVIGIRIVSQVRYRVHMISDNEYEPRYTAYGTAVTYG</sequence>
<proteinExistence type="predicted"/>
<dbReference type="AlphaFoldDB" id="A0A9W4E005"/>
<accession>A0A9W4E005</accession>
<name>A0A9W4E005_9ACTN</name>
<gene>
    <name evidence="1" type="ORF">SCOCK_430024</name>
</gene>
<dbReference type="EMBL" id="CAJSLV010000074">
    <property type="protein sequence ID" value="CAG6396602.1"/>
    <property type="molecule type" value="Genomic_DNA"/>
</dbReference>
<evidence type="ECO:0000313" key="2">
    <source>
        <dbReference type="Proteomes" id="UP001152519"/>
    </source>
</evidence>
<organism evidence="1 2">
    <name type="scientific">Actinacidiphila cocklensis</name>
    <dbReference type="NCBI Taxonomy" id="887465"/>
    <lineage>
        <taxon>Bacteria</taxon>
        <taxon>Bacillati</taxon>
        <taxon>Actinomycetota</taxon>
        <taxon>Actinomycetes</taxon>
        <taxon>Kitasatosporales</taxon>
        <taxon>Streptomycetaceae</taxon>
        <taxon>Actinacidiphila</taxon>
    </lineage>
</organism>
<protein>
    <submittedName>
        <fullName evidence="1">Uncharacterized protein</fullName>
    </submittedName>
</protein>